<name>A0A6J4NPX4_9ACTN</name>
<dbReference type="EMBL" id="CADCUW010000108">
    <property type="protein sequence ID" value="CAA9394378.1"/>
    <property type="molecule type" value="Genomic_DNA"/>
</dbReference>
<evidence type="ECO:0000256" key="1">
    <source>
        <dbReference type="ARBA" id="ARBA00022722"/>
    </source>
</evidence>
<gene>
    <name evidence="6" type="ORF">AVDCRST_MAG01-01-678</name>
</gene>
<evidence type="ECO:0000256" key="2">
    <source>
        <dbReference type="ARBA" id="ARBA00022759"/>
    </source>
</evidence>
<keyword evidence="1" id="KW-0540">Nuclease</keyword>
<sequence length="219" mass="22881">MTSIFARSARARVLFLWLALAACLSLAPGCSPAAGRDVAADALDAVRQAASSGGADAGERPSDSEEVRVARAVDGDTLEISPGVAGHTDVRLIGVDTPESAIPGETPQPLGKDAAAFTARALEGRTVVLTFDEELVDPYERLLAYARLAQADHTHNERLVRLGLAQVAIFEPNDALASELYAAQDAARTSSSGIWSLPTRQQCRLADRGNGIGEGSVAC</sequence>
<dbReference type="PROSITE" id="PS51257">
    <property type="entry name" value="PROKAR_LIPOPROTEIN"/>
    <property type="match status" value="1"/>
</dbReference>
<evidence type="ECO:0000256" key="4">
    <source>
        <dbReference type="SAM" id="SignalP"/>
    </source>
</evidence>
<dbReference type="AlphaFoldDB" id="A0A6J4NPX4"/>
<organism evidence="6">
    <name type="scientific">uncultured Rubrobacteraceae bacterium</name>
    <dbReference type="NCBI Taxonomy" id="349277"/>
    <lineage>
        <taxon>Bacteria</taxon>
        <taxon>Bacillati</taxon>
        <taxon>Actinomycetota</taxon>
        <taxon>Rubrobacteria</taxon>
        <taxon>Rubrobacterales</taxon>
        <taxon>Rubrobacteraceae</taxon>
        <taxon>environmental samples</taxon>
    </lineage>
</organism>
<accession>A0A6J4NPX4</accession>
<dbReference type="InterPro" id="IPR016071">
    <property type="entry name" value="Staphylococal_nuclease_OB-fold"/>
</dbReference>
<dbReference type="InterPro" id="IPR002071">
    <property type="entry name" value="Thermonucl_AS"/>
</dbReference>
<dbReference type="Gene3D" id="2.40.50.90">
    <property type="match status" value="1"/>
</dbReference>
<dbReference type="PROSITE" id="PS01123">
    <property type="entry name" value="TNASE_1"/>
    <property type="match status" value="1"/>
</dbReference>
<feature type="signal peptide" evidence="4">
    <location>
        <begin position="1"/>
        <end position="33"/>
    </location>
</feature>
<dbReference type="GO" id="GO:0004519">
    <property type="term" value="F:endonuclease activity"/>
    <property type="evidence" value="ECO:0007669"/>
    <property type="project" value="UniProtKB-KW"/>
</dbReference>
<dbReference type="SUPFAM" id="SSF50199">
    <property type="entry name" value="Staphylococcal nuclease"/>
    <property type="match status" value="1"/>
</dbReference>
<dbReference type="GO" id="GO:0016787">
    <property type="term" value="F:hydrolase activity"/>
    <property type="evidence" value="ECO:0007669"/>
    <property type="project" value="UniProtKB-KW"/>
</dbReference>
<evidence type="ECO:0000259" key="5">
    <source>
        <dbReference type="PROSITE" id="PS50830"/>
    </source>
</evidence>
<feature type="domain" description="TNase-like" evidence="5">
    <location>
        <begin position="63"/>
        <end position="197"/>
    </location>
</feature>
<dbReference type="Pfam" id="PF00565">
    <property type="entry name" value="SNase"/>
    <property type="match status" value="1"/>
</dbReference>
<reference evidence="6" key="1">
    <citation type="submission" date="2020-02" db="EMBL/GenBank/DDBJ databases">
        <authorList>
            <person name="Meier V. D."/>
        </authorList>
    </citation>
    <scope>NUCLEOTIDE SEQUENCE</scope>
    <source>
        <strain evidence="6">AVDCRST_MAG01</strain>
    </source>
</reference>
<protein>
    <recommendedName>
        <fullName evidence="5">TNase-like domain-containing protein</fullName>
    </recommendedName>
</protein>
<keyword evidence="3" id="KW-0378">Hydrolase</keyword>
<proteinExistence type="predicted"/>
<keyword evidence="4" id="KW-0732">Signal</keyword>
<dbReference type="SMART" id="SM00318">
    <property type="entry name" value="SNc"/>
    <property type="match status" value="1"/>
</dbReference>
<evidence type="ECO:0000256" key="3">
    <source>
        <dbReference type="ARBA" id="ARBA00022801"/>
    </source>
</evidence>
<dbReference type="InterPro" id="IPR035437">
    <property type="entry name" value="SNase_OB-fold_sf"/>
</dbReference>
<dbReference type="GO" id="GO:0003676">
    <property type="term" value="F:nucleic acid binding"/>
    <property type="evidence" value="ECO:0007669"/>
    <property type="project" value="InterPro"/>
</dbReference>
<feature type="chain" id="PRO_5026673426" description="TNase-like domain-containing protein" evidence="4">
    <location>
        <begin position="34"/>
        <end position="219"/>
    </location>
</feature>
<dbReference type="PANTHER" id="PTHR12302">
    <property type="entry name" value="EBNA2 BINDING PROTEIN P100"/>
    <property type="match status" value="1"/>
</dbReference>
<dbReference type="PANTHER" id="PTHR12302:SF3">
    <property type="entry name" value="SERINE_THREONINE-PROTEIN KINASE 31"/>
    <property type="match status" value="1"/>
</dbReference>
<dbReference type="PROSITE" id="PS50830">
    <property type="entry name" value="TNASE_3"/>
    <property type="match status" value="1"/>
</dbReference>
<keyword evidence="2" id="KW-0255">Endonuclease</keyword>
<evidence type="ECO:0000313" key="6">
    <source>
        <dbReference type="EMBL" id="CAA9394378.1"/>
    </source>
</evidence>